<keyword evidence="5" id="KW-1185">Reference proteome</keyword>
<keyword evidence="1 2" id="KW-0597">Phosphoprotein</keyword>
<name>A0A7D4Q471_9SPHI</name>
<dbReference type="InterPro" id="IPR011006">
    <property type="entry name" value="CheY-like_superfamily"/>
</dbReference>
<dbReference type="GO" id="GO:0003677">
    <property type="term" value="F:DNA binding"/>
    <property type="evidence" value="ECO:0007669"/>
    <property type="project" value="InterPro"/>
</dbReference>
<feature type="modified residue" description="4-aspartylphosphate" evidence="2">
    <location>
        <position position="56"/>
    </location>
</feature>
<dbReference type="PANTHER" id="PTHR44591:SF21">
    <property type="entry name" value="TWO-COMPONENT RESPONSE REGULATOR"/>
    <property type="match status" value="1"/>
</dbReference>
<dbReference type="EMBL" id="CP054139">
    <property type="protein sequence ID" value="QKJ32766.1"/>
    <property type="molecule type" value="Genomic_DNA"/>
</dbReference>
<protein>
    <submittedName>
        <fullName evidence="4">Response regulator transcription factor</fullName>
    </submittedName>
</protein>
<dbReference type="InterPro" id="IPR050595">
    <property type="entry name" value="Bact_response_regulator"/>
</dbReference>
<organism evidence="4 5">
    <name type="scientific">Mucilaginibacter mali</name>
    <dbReference type="NCBI Taxonomy" id="2740462"/>
    <lineage>
        <taxon>Bacteria</taxon>
        <taxon>Pseudomonadati</taxon>
        <taxon>Bacteroidota</taxon>
        <taxon>Sphingobacteriia</taxon>
        <taxon>Sphingobacteriales</taxon>
        <taxon>Sphingobacteriaceae</taxon>
        <taxon>Mucilaginibacter</taxon>
    </lineage>
</organism>
<reference evidence="4 5" key="1">
    <citation type="submission" date="2020-05" db="EMBL/GenBank/DDBJ databases">
        <title>Mucilaginibacter mali sp. nov.</title>
        <authorList>
            <person name="Kim H.S."/>
            <person name="Lee K.C."/>
            <person name="Suh M.K."/>
            <person name="Kim J.-S."/>
            <person name="Han K.-I."/>
            <person name="Eom M.K."/>
            <person name="Shin Y.K."/>
            <person name="Lee J.-S."/>
        </authorList>
    </citation>
    <scope>NUCLEOTIDE SEQUENCE [LARGE SCALE GENOMIC DNA]</scope>
    <source>
        <strain evidence="4 5">G2-14</strain>
    </source>
</reference>
<dbReference type="KEGG" id="mmab:HQ865_24390"/>
<dbReference type="RefSeq" id="WP_173417412.1">
    <property type="nucleotide sequence ID" value="NZ_CP054139.1"/>
</dbReference>
<evidence type="ECO:0000256" key="2">
    <source>
        <dbReference type="PROSITE-ProRule" id="PRU00169"/>
    </source>
</evidence>
<dbReference type="SUPFAM" id="SSF52172">
    <property type="entry name" value="CheY-like"/>
    <property type="match status" value="1"/>
</dbReference>
<evidence type="ECO:0000256" key="1">
    <source>
        <dbReference type="ARBA" id="ARBA00022553"/>
    </source>
</evidence>
<dbReference type="Proteomes" id="UP000505355">
    <property type="component" value="Chromosome"/>
</dbReference>
<evidence type="ECO:0000313" key="5">
    <source>
        <dbReference type="Proteomes" id="UP000505355"/>
    </source>
</evidence>
<dbReference type="Gene3D" id="3.40.50.2300">
    <property type="match status" value="1"/>
</dbReference>
<dbReference type="Gene3D" id="2.40.50.1020">
    <property type="entry name" value="LytTr DNA-binding domain"/>
    <property type="match status" value="1"/>
</dbReference>
<sequence>MQHDISILIIEDDAMWSQSLKNNLVDFGFTVVGTPNTFQNAITALNSLNYDIALLDINLHTRNEGIELGKMLTNLYRKPFIFITGNFDKQTMDQAVEAKPSAYLTKPVNPVSLYVTIQSAINNFNNKTVAIAAKPGETDSDSFFVKLGDKYKKINWKDVVYLTSDKNYTVIFNAVDGTEYYIRSSMNRTLQYIVPKHLQGKFIQVNRAETVQLSFITELIADEVYTPYKTFTVSENYIRDLKKQLNIIA</sequence>
<accession>A0A7D4Q471</accession>
<dbReference type="Pfam" id="PF04397">
    <property type="entry name" value="LytTR"/>
    <property type="match status" value="1"/>
</dbReference>
<dbReference type="InterPro" id="IPR001789">
    <property type="entry name" value="Sig_transdc_resp-reg_receiver"/>
</dbReference>
<dbReference type="InterPro" id="IPR007492">
    <property type="entry name" value="LytTR_DNA-bd_dom"/>
</dbReference>
<dbReference type="SMART" id="SM00448">
    <property type="entry name" value="REC"/>
    <property type="match status" value="1"/>
</dbReference>
<gene>
    <name evidence="4" type="ORF">HQ865_24390</name>
</gene>
<dbReference type="PROSITE" id="PS50110">
    <property type="entry name" value="RESPONSE_REGULATORY"/>
    <property type="match status" value="1"/>
</dbReference>
<evidence type="ECO:0000259" key="3">
    <source>
        <dbReference type="PROSITE" id="PS50110"/>
    </source>
</evidence>
<dbReference type="Pfam" id="PF00072">
    <property type="entry name" value="Response_reg"/>
    <property type="match status" value="1"/>
</dbReference>
<dbReference type="PANTHER" id="PTHR44591">
    <property type="entry name" value="STRESS RESPONSE REGULATOR PROTEIN 1"/>
    <property type="match status" value="1"/>
</dbReference>
<feature type="domain" description="Response regulatory" evidence="3">
    <location>
        <begin position="6"/>
        <end position="121"/>
    </location>
</feature>
<dbReference type="SMART" id="SM00850">
    <property type="entry name" value="LytTR"/>
    <property type="match status" value="1"/>
</dbReference>
<proteinExistence type="predicted"/>
<dbReference type="AlphaFoldDB" id="A0A7D4Q471"/>
<evidence type="ECO:0000313" key="4">
    <source>
        <dbReference type="EMBL" id="QKJ32766.1"/>
    </source>
</evidence>
<dbReference type="GO" id="GO:0000160">
    <property type="term" value="P:phosphorelay signal transduction system"/>
    <property type="evidence" value="ECO:0007669"/>
    <property type="project" value="InterPro"/>
</dbReference>